<dbReference type="GO" id="GO:0005506">
    <property type="term" value="F:iron ion binding"/>
    <property type="evidence" value="ECO:0007669"/>
    <property type="project" value="InterPro"/>
</dbReference>
<evidence type="ECO:0000256" key="1">
    <source>
        <dbReference type="SAM" id="Phobius"/>
    </source>
</evidence>
<dbReference type="RefSeq" id="XP_025545684.1">
    <property type="nucleotide sequence ID" value="XM_025696556.1"/>
</dbReference>
<reference evidence="2 3" key="1">
    <citation type="submission" date="2018-02" db="EMBL/GenBank/DDBJ databases">
        <title>The genomes of Aspergillus section Nigri reveals drivers in fungal speciation.</title>
        <authorList>
            <consortium name="DOE Joint Genome Institute"/>
            <person name="Vesth T.C."/>
            <person name="Nybo J."/>
            <person name="Theobald S."/>
            <person name="Brandl J."/>
            <person name="Frisvad J.C."/>
            <person name="Nielsen K.F."/>
            <person name="Lyhne E.K."/>
            <person name="Kogle M.E."/>
            <person name="Kuo A."/>
            <person name="Riley R."/>
            <person name="Clum A."/>
            <person name="Nolan M."/>
            <person name="Lipzen A."/>
            <person name="Salamov A."/>
            <person name="Henrissat B."/>
            <person name="Wiebenga A."/>
            <person name="De vries R.P."/>
            <person name="Grigoriev I.V."/>
            <person name="Mortensen U.H."/>
            <person name="Andersen M.R."/>
            <person name="Baker S.E."/>
        </authorList>
    </citation>
    <scope>NUCLEOTIDE SEQUENCE [LARGE SCALE GENOMIC DNA]</scope>
    <source>
        <strain evidence="2 3">CBS 101889</strain>
    </source>
</reference>
<proteinExistence type="predicted"/>
<evidence type="ECO:0000313" key="3">
    <source>
        <dbReference type="Proteomes" id="UP000248961"/>
    </source>
</evidence>
<organism evidence="2 3">
    <name type="scientific">Aspergillus homomorphus (strain CBS 101889)</name>
    <dbReference type="NCBI Taxonomy" id="1450537"/>
    <lineage>
        <taxon>Eukaryota</taxon>
        <taxon>Fungi</taxon>
        <taxon>Dikarya</taxon>
        <taxon>Ascomycota</taxon>
        <taxon>Pezizomycotina</taxon>
        <taxon>Eurotiomycetes</taxon>
        <taxon>Eurotiomycetidae</taxon>
        <taxon>Eurotiales</taxon>
        <taxon>Aspergillaceae</taxon>
        <taxon>Aspergillus</taxon>
        <taxon>Aspergillus subgen. Circumdati</taxon>
    </lineage>
</organism>
<dbReference type="GO" id="GO:0016705">
    <property type="term" value="F:oxidoreductase activity, acting on paired donors, with incorporation or reduction of molecular oxygen"/>
    <property type="evidence" value="ECO:0007669"/>
    <property type="project" value="InterPro"/>
</dbReference>
<sequence length="159" mass="18543">MYSTSHVVLGIVIGLGLLGLRQYLNGPLKSVPGPIWSKFTKLWLLRRIYSRKLHLLEIEAHEKYGPIFRAAPNYVMVNDPDYIHEVHTWNRSDWWITLDPQVGLQSTGTARTITQHNQQRRRIASAYNPDSVYEMEPKLDHSLEQFQQILRDRFAMTGK</sequence>
<keyword evidence="1" id="KW-0812">Transmembrane</keyword>
<evidence type="ECO:0000313" key="2">
    <source>
        <dbReference type="EMBL" id="RAL06530.1"/>
    </source>
</evidence>
<keyword evidence="3" id="KW-1185">Reference proteome</keyword>
<evidence type="ECO:0008006" key="4">
    <source>
        <dbReference type="Google" id="ProtNLM"/>
    </source>
</evidence>
<dbReference type="GO" id="GO:0020037">
    <property type="term" value="F:heme binding"/>
    <property type="evidence" value="ECO:0007669"/>
    <property type="project" value="InterPro"/>
</dbReference>
<keyword evidence="1" id="KW-1133">Transmembrane helix</keyword>
<name>A0A395HFM5_ASPHC</name>
<dbReference type="OrthoDB" id="3945418at2759"/>
<dbReference type="InterPro" id="IPR036396">
    <property type="entry name" value="Cyt_P450_sf"/>
</dbReference>
<dbReference type="SUPFAM" id="SSF48264">
    <property type="entry name" value="Cytochrome P450"/>
    <property type="match status" value="1"/>
</dbReference>
<dbReference type="GeneID" id="37200845"/>
<dbReference type="STRING" id="1450537.A0A395HFM5"/>
<dbReference type="Gene3D" id="1.10.630.10">
    <property type="entry name" value="Cytochrome P450"/>
    <property type="match status" value="1"/>
</dbReference>
<accession>A0A395HFM5</accession>
<dbReference type="Proteomes" id="UP000248961">
    <property type="component" value="Unassembled WGS sequence"/>
</dbReference>
<keyword evidence="1" id="KW-0472">Membrane</keyword>
<feature type="transmembrane region" description="Helical" evidence="1">
    <location>
        <begin position="6"/>
        <end position="24"/>
    </location>
</feature>
<dbReference type="AlphaFoldDB" id="A0A395HFM5"/>
<gene>
    <name evidence="2" type="ORF">BO97DRAFT_419343</name>
</gene>
<feature type="non-terminal residue" evidence="2">
    <location>
        <position position="159"/>
    </location>
</feature>
<dbReference type="EMBL" id="KZ824382">
    <property type="protein sequence ID" value="RAL06530.1"/>
    <property type="molecule type" value="Genomic_DNA"/>
</dbReference>
<protein>
    <recommendedName>
        <fullName evidence="4">Cytochrome P450</fullName>
    </recommendedName>
</protein>
<dbReference type="GO" id="GO:0004497">
    <property type="term" value="F:monooxygenase activity"/>
    <property type="evidence" value="ECO:0007669"/>
    <property type="project" value="InterPro"/>
</dbReference>
<dbReference type="VEuPathDB" id="FungiDB:BO97DRAFT_419343"/>